<dbReference type="RefSeq" id="XP_014143375.1">
    <property type="nucleotide sequence ID" value="XM_014287900.1"/>
</dbReference>
<feature type="region of interest" description="Disordered" evidence="1">
    <location>
        <begin position="1"/>
        <end position="31"/>
    </location>
</feature>
<evidence type="ECO:0000256" key="1">
    <source>
        <dbReference type="SAM" id="MobiDB-lite"/>
    </source>
</evidence>
<feature type="non-terminal residue" evidence="2">
    <location>
        <position position="1"/>
    </location>
</feature>
<evidence type="ECO:0000313" key="2">
    <source>
        <dbReference type="EMBL" id="KNC69473.1"/>
    </source>
</evidence>
<dbReference type="Proteomes" id="UP000054560">
    <property type="component" value="Unassembled WGS sequence"/>
</dbReference>
<dbReference type="GeneID" id="25918518"/>
<gene>
    <name evidence="2" type="ORF">SARC_18014</name>
</gene>
<evidence type="ECO:0000313" key="3">
    <source>
        <dbReference type="Proteomes" id="UP000054560"/>
    </source>
</evidence>
<organism evidence="2 3">
    <name type="scientific">Sphaeroforma arctica JP610</name>
    <dbReference type="NCBI Taxonomy" id="667725"/>
    <lineage>
        <taxon>Eukaryota</taxon>
        <taxon>Ichthyosporea</taxon>
        <taxon>Ichthyophonida</taxon>
        <taxon>Sphaeroforma</taxon>
    </lineage>
</organism>
<dbReference type="EMBL" id="KQ254816">
    <property type="protein sequence ID" value="KNC69473.1"/>
    <property type="molecule type" value="Genomic_DNA"/>
</dbReference>
<keyword evidence="3" id="KW-1185">Reference proteome</keyword>
<proteinExistence type="predicted"/>
<reference evidence="2 3" key="1">
    <citation type="submission" date="2011-02" db="EMBL/GenBank/DDBJ databases">
        <title>The Genome Sequence of Sphaeroforma arctica JP610.</title>
        <authorList>
            <consortium name="The Broad Institute Genome Sequencing Platform"/>
            <person name="Russ C."/>
            <person name="Cuomo C."/>
            <person name="Young S.K."/>
            <person name="Zeng Q."/>
            <person name="Gargeya S."/>
            <person name="Alvarado L."/>
            <person name="Berlin A."/>
            <person name="Chapman S.B."/>
            <person name="Chen Z."/>
            <person name="Freedman E."/>
            <person name="Gellesch M."/>
            <person name="Goldberg J."/>
            <person name="Griggs A."/>
            <person name="Gujja S."/>
            <person name="Heilman E."/>
            <person name="Heiman D."/>
            <person name="Howarth C."/>
            <person name="Mehta T."/>
            <person name="Neiman D."/>
            <person name="Pearson M."/>
            <person name="Roberts A."/>
            <person name="Saif S."/>
            <person name="Shea T."/>
            <person name="Shenoy N."/>
            <person name="Sisk P."/>
            <person name="Stolte C."/>
            <person name="Sykes S."/>
            <person name="White J."/>
            <person name="Yandava C."/>
            <person name="Burger G."/>
            <person name="Gray M.W."/>
            <person name="Holland P.W.H."/>
            <person name="King N."/>
            <person name="Lang F.B.F."/>
            <person name="Roger A.J."/>
            <person name="Ruiz-Trillo I."/>
            <person name="Haas B."/>
            <person name="Nusbaum C."/>
            <person name="Birren B."/>
        </authorList>
    </citation>
    <scope>NUCLEOTIDE SEQUENCE [LARGE SCALE GENOMIC DNA]</scope>
    <source>
        <strain evidence="2 3">JP610</strain>
    </source>
</reference>
<protein>
    <submittedName>
        <fullName evidence="2">Uncharacterized protein</fullName>
    </submittedName>
</protein>
<accession>A0A0L0F009</accession>
<sequence length="62" mass="6963">SIHPVSPTPRPDHQLRQTGEAEGSGGGRGMRVPWLEAYKDTLYDAIKNKVKDCCVDFVRNQH</sequence>
<name>A0A0L0F009_9EUKA</name>
<feature type="non-terminal residue" evidence="2">
    <location>
        <position position="62"/>
    </location>
</feature>
<dbReference type="AlphaFoldDB" id="A0A0L0F009"/>